<reference evidence="2 3" key="1">
    <citation type="journal article" date="2021" name="BMC Biol.">
        <title>Horizontally acquired antibacterial genes associated with adaptive radiation of ladybird beetles.</title>
        <authorList>
            <person name="Li H.S."/>
            <person name="Tang X.F."/>
            <person name="Huang Y.H."/>
            <person name="Xu Z.Y."/>
            <person name="Chen M.L."/>
            <person name="Du X.Y."/>
            <person name="Qiu B.Y."/>
            <person name="Chen P.T."/>
            <person name="Zhang W."/>
            <person name="Slipinski A."/>
            <person name="Escalona H.E."/>
            <person name="Waterhouse R.M."/>
            <person name="Zwick A."/>
            <person name="Pang H."/>
        </authorList>
    </citation>
    <scope>NUCLEOTIDE SEQUENCE [LARGE SCALE GENOMIC DNA]</scope>
    <source>
        <strain evidence="2">SYSU2018</strain>
    </source>
</reference>
<evidence type="ECO:0000313" key="3">
    <source>
        <dbReference type="Proteomes" id="UP001516400"/>
    </source>
</evidence>
<comment type="caution">
    <text evidence="2">The sequence shown here is derived from an EMBL/GenBank/DDBJ whole genome shotgun (WGS) entry which is preliminary data.</text>
</comment>
<evidence type="ECO:0000256" key="1">
    <source>
        <dbReference type="SAM" id="MobiDB-lite"/>
    </source>
</evidence>
<keyword evidence="3" id="KW-1185">Reference proteome</keyword>
<evidence type="ECO:0000313" key="2">
    <source>
        <dbReference type="EMBL" id="KAL3268469.1"/>
    </source>
</evidence>
<dbReference type="AlphaFoldDB" id="A0ABD2MQ45"/>
<proteinExistence type="predicted"/>
<feature type="region of interest" description="Disordered" evidence="1">
    <location>
        <begin position="20"/>
        <end position="101"/>
    </location>
</feature>
<protein>
    <submittedName>
        <fullName evidence="2">Uncharacterized protein</fullName>
    </submittedName>
</protein>
<dbReference type="Proteomes" id="UP001516400">
    <property type="component" value="Unassembled WGS sequence"/>
</dbReference>
<dbReference type="EMBL" id="JABFTP020000021">
    <property type="protein sequence ID" value="KAL3268469.1"/>
    <property type="molecule type" value="Genomic_DNA"/>
</dbReference>
<gene>
    <name evidence="2" type="ORF">HHI36_007580</name>
</gene>
<organism evidence="2 3">
    <name type="scientific">Cryptolaemus montrouzieri</name>
    <dbReference type="NCBI Taxonomy" id="559131"/>
    <lineage>
        <taxon>Eukaryota</taxon>
        <taxon>Metazoa</taxon>
        <taxon>Ecdysozoa</taxon>
        <taxon>Arthropoda</taxon>
        <taxon>Hexapoda</taxon>
        <taxon>Insecta</taxon>
        <taxon>Pterygota</taxon>
        <taxon>Neoptera</taxon>
        <taxon>Endopterygota</taxon>
        <taxon>Coleoptera</taxon>
        <taxon>Polyphaga</taxon>
        <taxon>Cucujiformia</taxon>
        <taxon>Coccinelloidea</taxon>
        <taxon>Coccinellidae</taxon>
        <taxon>Scymninae</taxon>
        <taxon>Scymnini</taxon>
        <taxon>Cryptolaemus</taxon>
    </lineage>
</organism>
<sequence>MNEGQRRYAMEQYNLSLVRRGKYFTPPSSPIPGEPDNSNQHSINNIPPPIHQSAAAADATASTSSAAKRPADSPSKGSKKAREAPATEQTELMQVNVLDYL</sequence>
<name>A0ABD2MQ45_9CUCU</name>
<accession>A0ABD2MQ45</accession>
<feature type="compositionally biased region" description="Polar residues" evidence="1">
    <location>
        <begin position="36"/>
        <end position="45"/>
    </location>
</feature>
<feature type="compositionally biased region" description="Low complexity" evidence="1">
    <location>
        <begin position="53"/>
        <end position="67"/>
    </location>
</feature>